<dbReference type="GO" id="GO:0009055">
    <property type="term" value="F:electron transfer activity"/>
    <property type="evidence" value="ECO:0007669"/>
    <property type="project" value="InterPro"/>
</dbReference>
<dbReference type="EMBL" id="FORA01000004">
    <property type="protein sequence ID" value="SFJ56407.1"/>
    <property type="molecule type" value="Genomic_DNA"/>
</dbReference>
<dbReference type="Gene3D" id="1.10.760.10">
    <property type="entry name" value="Cytochrome c-like domain"/>
    <property type="match status" value="1"/>
</dbReference>
<evidence type="ECO:0000256" key="2">
    <source>
        <dbReference type="ARBA" id="ARBA00022723"/>
    </source>
</evidence>
<evidence type="ECO:0000256" key="3">
    <source>
        <dbReference type="ARBA" id="ARBA00023004"/>
    </source>
</evidence>
<feature type="domain" description="Cytochrome c" evidence="5">
    <location>
        <begin position="20"/>
        <end position="130"/>
    </location>
</feature>
<dbReference type="InterPro" id="IPR009056">
    <property type="entry name" value="Cyt_c-like_dom"/>
</dbReference>
<dbReference type="RefSeq" id="WP_092782829.1">
    <property type="nucleotide sequence ID" value="NZ_FORA01000004.1"/>
</dbReference>
<evidence type="ECO:0000313" key="6">
    <source>
        <dbReference type="EMBL" id="SFJ56407.1"/>
    </source>
</evidence>
<dbReference type="InterPro" id="IPR036909">
    <property type="entry name" value="Cyt_c-like_dom_sf"/>
</dbReference>
<keyword evidence="2 4" id="KW-0479">Metal-binding</keyword>
<evidence type="ECO:0000259" key="5">
    <source>
        <dbReference type="PROSITE" id="PS51007"/>
    </source>
</evidence>
<dbReference type="STRING" id="390807.SAMN04488095_3101"/>
<organism evidence="6 7">
    <name type="scientific">Jannaschia pohangensis</name>
    <dbReference type="NCBI Taxonomy" id="390807"/>
    <lineage>
        <taxon>Bacteria</taxon>
        <taxon>Pseudomonadati</taxon>
        <taxon>Pseudomonadota</taxon>
        <taxon>Alphaproteobacteria</taxon>
        <taxon>Rhodobacterales</taxon>
        <taxon>Roseobacteraceae</taxon>
        <taxon>Jannaschia</taxon>
    </lineage>
</organism>
<keyword evidence="1 4" id="KW-0349">Heme</keyword>
<sequence>MRYLVLVTLLAVPAEAQNVDLVAEGAALFGDHCASCHGVGARGDGPMEAVLSVDVPDLTGLAARDGGFRMFDVVAKIDGRDPLISHGGAMPVWGPVFDGVQSAFVRTDAGQPIVTSEGIAALATWLESVQE</sequence>
<protein>
    <submittedName>
        <fullName evidence="6">Cytochrome c</fullName>
    </submittedName>
</protein>
<evidence type="ECO:0000256" key="1">
    <source>
        <dbReference type="ARBA" id="ARBA00022617"/>
    </source>
</evidence>
<dbReference type="AlphaFoldDB" id="A0A1I3SG48"/>
<name>A0A1I3SG48_9RHOB</name>
<dbReference type="SUPFAM" id="SSF46626">
    <property type="entry name" value="Cytochrome c"/>
    <property type="match status" value="1"/>
</dbReference>
<evidence type="ECO:0000256" key="4">
    <source>
        <dbReference type="PROSITE-ProRule" id="PRU00433"/>
    </source>
</evidence>
<proteinExistence type="predicted"/>
<accession>A0A1I3SG48</accession>
<evidence type="ECO:0000313" key="7">
    <source>
        <dbReference type="Proteomes" id="UP000199110"/>
    </source>
</evidence>
<gene>
    <name evidence="6" type="ORF">SAMN04488095_3101</name>
</gene>
<dbReference type="GO" id="GO:0046872">
    <property type="term" value="F:metal ion binding"/>
    <property type="evidence" value="ECO:0007669"/>
    <property type="project" value="UniProtKB-KW"/>
</dbReference>
<dbReference type="Proteomes" id="UP000199110">
    <property type="component" value="Unassembled WGS sequence"/>
</dbReference>
<keyword evidence="3 4" id="KW-0408">Iron</keyword>
<dbReference type="Pfam" id="PF00034">
    <property type="entry name" value="Cytochrom_C"/>
    <property type="match status" value="1"/>
</dbReference>
<reference evidence="6 7" key="1">
    <citation type="submission" date="2016-10" db="EMBL/GenBank/DDBJ databases">
        <authorList>
            <person name="de Groot N.N."/>
        </authorList>
    </citation>
    <scope>NUCLEOTIDE SEQUENCE [LARGE SCALE GENOMIC DNA]</scope>
    <source>
        <strain evidence="6 7">DSM 19073</strain>
    </source>
</reference>
<dbReference type="GO" id="GO:0020037">
    <property type="term" value="F:heme binding"/>
    <property type="evidence" value="ECO:0007669"/>
    <property type="project" value="InterPro"/>
</dbReference>
<dbReference type="PROSITE" id="PS51007">
    <property type="entry name" value="CYTC"/>
    <property type="match status" value="1"/>
</dbReference>
<keyword evidence="7" id="KW-1185">Reference proteome</keyword>
<dbReference type="OrthoDB" id="5514238at2"/>